<reference evidence="2 3" key="1">
    <citation type="submission" date="2020-08" db="EMBL/GenBank/DDBJ databases">
        <title>Sequencing the genomes of 1000 actinobacteria strains.</title>
        <authorList>
            <person name="Klenk H.-P."/>
        </authorList>
    </citation>
    <scope>NUCLEOTIDE SEQUENCE [LARGE SCALE GENOMIC DNA]</scope>
    <source>
        <strain evidence="2 3">DSM 44598</strain>
    </source>
</reference>
<accession>A0A840WJ13</accession>
<feature type="compositionally biased region" description="Low complexity" evidence="1">
    <location>
        <begin position="125"/>
        <end position="141"/>
    </location>
</feature>
<evidence type="ECO:0000313" key="3">
    <source>
        <dbReference type="Proteomes" id="UP000579647"/>
    </source>
</evidence>
<dbReference type="Proteomes" id="UP000579647">
    <property type="component" value="Unassembled WGS sequence"/>
</dbReference>
<feature type="region of interest" description="Disordered" evidence="1">
    <location>
        <begin position="116"/>
        <end position="202"/>
    </location>
</feature>
<feature type="compositionally biased region" description="Basic residues" evidence="1">
    <location>
        <begin position="142"/>
        <end position="152"/>
    </location>
</feature>
<evidence type="ECO:0000256" key="1">
    <source>
        <dbReference type="SAM" id="MobiDB-lite"/>
    </source>
</evidence>
<dbReference type="AlphaFoldDB" id="A0A840WJ13"/>
<feature type="compositionally biased region" description="Basic and acidic residues" evidence="1">
    <location>
        <begin position="1"/>
        <end position="31"/>
    </location>
</feature>
<feature type="region of interest" description="Disordered" evidence="1">
    <location>
        <begin position="1"/>
        <end position="48"/>
    </location>
</feature>
<proteinExistence type="predicted"/>
<dbReference type="RefSeq" id="WP_184366317.1">
    <property type="nucleotide sequence ID" value="NZ_BAAAKM010000032.1"/>
</dbReference>
<protein>
    <submittedName>
        <fullName evidence="2">Uncharacterized protein</fullName>
    </submittedName>
</protein>
<name>A0A840WJ13_9ACTN</name>
<keyword evidence="3" id="KW-1185">Reference proteome</keyword>
<feature type="compositionally biased region" description="Low complexity" evidence="1">
    <location>
        <begin position="153"/>
        <end position="163"/>
    </location>
</feature>
<organism evidence="2 3">
    <name type="scientific">Nocardiopsis metallicus</name>
    <dbReference type="NCBI Taxonomy" id="179819"/>
    <lineage>
        <taxon>Bacteria</taxon>
        <taxon>Bacillati</taxon>
        <taxon>Actinomycetota</taxon>
        <taxon>Actinomycetes</taxon>
        <taxon>Streptosporangiales</taxon>
        <taxon>Nocardiopsidaceae</taxon>
        <taxon>Nocardiopsis</taxon>
    </lineage>
</organism>
<comment type="caution">
    <text evidence="2">The sequence shown here is derived from an EMBL/GenBank/DDBJ whole genome shotgun (WGS) entry which is preliminary data.</text>
</comment>
<feature type="compositionally biased region" description="Basic and acidic residues" evidence="1">
    <location>
        <begin position="180"/>
        <end position="189"/>
    </location>
</feature>
<dbReference type="EMBL" id="JACHDO010000001">
    <property type="protein sequence ID" value="MBB5492981.1"/>
    <property type="molecule type" value="Genomic_DNA"/>
</dbReference>
<evidence type="ECO:0000313" key="2">
    <source>
        <dbReference type="EMBL" id="MBB5492981.1"/>
    </source>
</evidence>
<gene>
    <name evidence="2" type="ORF">HNR07_004118</name>
</gene>
<sequence>MRRRVAAEPHGARVRLGETHGAAKEEFEAPHAKISGRSEGYRPIPEPVGDDFSDLIGGGLRELAEKNQAFWQDAPMACTHAFGGARQSRHGRDWYEREIAKLKTQLTSALNTVPAMGQGDFAPVRGARQPPSSPRRAPCGPRSRRAARRPRTSTRPVRGPTTRCRPATTSCSPAPCRPRGQVDARRSRPGDLPPGDGAAGQGLRLGEIDRKIDFDYIEDTDGHLLGNESNIRDHANGCIRDFQERYEEGLDEK</sequence>